<name>A0A7L5AK54_9MICO</name>
<feature type="transmembrane region" description="Helical" evidence="1">
    <location>
        <begin position="12"/>
        <end position="40"/>
    </location>
</feature>
<keyword evidence="1" id="KW-0812">Transmembrane</keyword>
<dbReference type="KEGG" id="mant:BHD05_07445"/>
<evidence type="ECO:0000256" key="1">
    <source>
        <dbReference type="SAM" id="Phobius"/>
    </source>
</evidence>
<sequence>MSTRASSTSDDGSILLLTIFYGFLCLVVVLLGASATSLYLERSRLFSLADGAALAGAESFALEDVTPTASGFRPTLDSAEVAAAVAEYLAVAPTTRFESLMVEQAETLDGRSATVTLSAWWRPPLLSLLVPEGLRLEVTAVGRSVFG</sequence>
<accession>A0A7L5AK54</accession>
<protein>
    <recommendedName>
        <fullName evidence="2">Putative Flp pilus-assembly TadG-like N-terminal domain-containing protein</fullName>
    </recommendedName>
</protein>
<reference evidence="3 4" key="1">
    <citation type="submission" date="2016-09" db="EMBL/GenBank/DDBJ databases">
        <title>Complete genome sequence of microbes from the polar regions.</title>
        <authorList>
            <person name="Liao L."/>
            <person name="Chen B."/>
        </authorList>
    </citation>
    <scope>NUCLEOTIDE SEQUENCE [LARGE SCALE GENOMIC DNA]</scope>
    <source>
        <strain evidence="3 4">ZS314</strain>
    </source>
</reference>
<dbReference type="RefSeq" id="WP_161885872.1">
    <property type="nucleotide sequence ID" value="NZ_CP017146.1"/>
</dbReference>
<evidence type="ECO:0000313" key="3">
    <source>
        <dbReference type="EMBL" id="QHO69501.1"/>
    </source>
</evidence>
<keyword evidence="1" id="KW-1133">Transmembrane helix</keyword>
<dbReference type="Proteomes" id="UP000464507">
    <property type="component" value="Chromosome"/>
</dbReference>
<dbReference type="InterPro" id="IPR028087">
    <property type="entry name" value="Tad_N"/>
</dbReference>
<dbReference type="Pfam" id="PF13400">
    <property type="entry name" value="Tad"/>
    <property type="match status" value="1"/>
</dbReference>
<keyword evidence="4" id="KW-1185">Reference proteome</keyword>
<feature type="domain" description="Putative Flp pilus-assembly TadG-like N-terminal" evidence="2">
    <location>
        <begin position="12"/>
        <end position="57"/>
    </location>
</feature>
<gene>
    <name evidence="3" type="ORF">BHD05_07445</name>
</gene>
<proteinExistence type="predicted"/>
<evidence type="ECO:0000313" key="4">
    <source>
        <dbReference type="Proteomes" id="UP000464507"/>
    </source>
</evidence>
<dbReference type="EMBL" id="CP017146">
    <property type="protein sequence ID" value="QHO69501.1"/>
    <property type="molecule type" value="Genomic_DNA"/>
</dbReference>
<organism evidence="3 4">
    <name type="scientific">Marisediminicola antarctica</name>
    <dbReference type="NCBI Taxonomy" id="674079"/>
    <lineage>
        <taxon>Bacteria</taxon>
        <taxon>Bacillati</taxon>
        <taxon>Actinomycetota</taxon>
        <taxon>Actinomycetes</taxon>
        <taxon>Micrococcales</taxon>
        <taxon>Microbacteriaceae</taxon>
        <taxon>Marisediminicola</taxon>
    </lineage>
</organism>
<evidence type="ECO:0000259" key="2">
    <source>
        <dbReference type="Pfam" id="PF13400"/>
    </source>
</evidence>
<keyword evidence="1" id="KW-0472">Membrane</keyword>
<dbReference type="OrthoDB" id="4808490at2"/>
<dbReference type="AlphaFoldDB" id="A0A7L5AK54"/>